<dbReference type="AlphaFoldDB" id="A0A367RN57"/>
<sequence>MLKSQDIVVLLKVHNLRNSEWTYSKLANSLHMSSSEVYAALKRCEVSGLYDSSSRKIRKNALLEFLIHGLKYVFPGQPGPLSRGIPTAHSAEPLKDLLVVDSADTYVWSTPDGTVKGQTITPLYKSVPEAAKSDSELYQLLSLVDAIRVGRVREQRIASQELEQRLAVQ</sequence>
<organism evidence="1 2">
    <name type="scientific">Nostoc minutum NIES-26</name>
    <dbReference type="NCBI Taxonomy" id="1844469"/>
    <lineage>
        <taxon>Bacteria</taxon>
        <taxon>Bacillati</taxon>
        <taxon>Cyanobacteriota</taxon>
        <taxon>Cyanophyceae</taxon>
        <taxon>Nostocales</taxon>
        <taxon>Nostocaceae</taxon>
        <taxon>Nostoc</taxon>
    </lineage>
</organism>
<accession>A0A367RN57</accession>
<dbReference type="EMBL" id="LXQD01000100">
    <property type="protein sequence ID" value="RCJ37998.1"/>
    <property type="molecule type" value="Genomic_DNA"/>
</dbReference>
<reference evidence="1" key="1">
    <citation type="submission" date="2016-04" db="EMBL/GenBank/DDBJ databases">
        <authorList>
            <person name="Tabuchi Yagui T.R."/>
        </authorList>
    </citation>
    <scope>NUCLEOTIDE SEQUENCE [LARGE SCALE GENOMIC DNA]</scope>
    <source>
        <strain evidence="1">NIES-26</strain>
    </source>
</reference>
<keyword evidence="2" id="KW-1185">Reference proteome</keyword>
<name>A0A367RN57_9NOSO</name>
<proteinExistence type="predicted"/>
<dbReference type="Proteomes" id="UP000252107">
    <property type="component" value="Unassembled WGS sequence"/>
</dbReference>
<comment type="caution">
    <text evidence="1">The sequence shown here is derived from an EMBL/GenBank/DDBJ whole genome shotgun (WGS) entry which is preliminary data.</text>
</comment>
<protein>
    <submittedName>
        <fullName evidence="1">Uncharacterized protein</fullName>
    </submittedName>
</protein>
<evidence type="ECO:0000313" key="2">
    <source>
        <dbReference type="Proteomes" id="UP000252107"/>
    </source>
</evidence>
<gene>
    <name evidence="1" type="ORF">A6770_39790</name>
</gene>
<evidence type="ECO:0000313" key="1">
    <source>
        <dbReference type="EMBL" id="RCJ37998.1"/>
    </source>
</evidence>